<dbReference type="AlphaFoldDB" id="A0A9P5N5C2"/>
<keyword evidence="3" id="KW-1185">Reference proteome</keyword>
<dbReference type="OrthoDB" id="2505473at2759"/>
<organism evidence="2 3">
    <name type="scientific">Russula ochroleuca</name>
    <dbReference type="NCBI Taxonomy" id="152965"/>
    <lineage>
        <taxon>Eukaryota</taxon>
        <taxon>Fungi</taxon>
        <taxon>Dikarya</taxon>
        <taxon>Basidiomycota</taxon>
        <taxon>Agaricomycotina</taxon>
        <taxon>Agaricomycetes</taxon>
        <taxon>Russulales</taxon>
        <taxon>Russulaceae</taxon>
        <taxon>Russula</taxon>
    </lineage>
</organism>
<evidence type="ECO:0000313" key="3">
    <source>
        <dbReference type="Proteomes" id="UP000759537"/>
    </source>
</evidence>
<proteinExistence type="predicted"/>
<feature type="region of interest" description="Disordered" evidence="1">
    <location>
        <begin position="1"/>
        <end position="91"/>
    </location>
</feature>
<reference evidence="2" key="1">
    <citation type="submission" date="2019-10" db="EMBL/GenBank/DDBJ databases">
        <authorList>
            <consortium name="DOE Joint Genome Institute"/>
            <person name="Kuo A."/>
            <person name="Miyauchi S."/>
            <person name="Kiss E."/>
            <person name="Drula E."/>
            <person name="Kohler A."/>
            <person name="Sanchez-Garcia M."/>
            <person name="Andreopoulos B."/>
            <person name="Barry K.W."/>
            <person name="Bonito G."/>
            <person name="Buee M."/>
            <person name="Carver A."/>
            <person name="Chen C."/>
            <person name="Cichocki N."/>
            <person name="Clum A."/>
            <person name="Culley D."/>
            <person name="Crous P.W."/>
            <person name="Fauchery L."/>
            <person name="Girlanda M."/>
            <person name="Hayes R."/>
            <person name="Keri Z."/>
            <person name="LaButti K."/>
            <person name="Lipzen A."/>
            <person name="Lombard V."/>
            <person name="Magnuson J."/>
            <person name="Maillard F."/>
            <person name="Morin E."/>
            <person name="Murat C."/>
            <person name="Nolan M."/>
            <person name="Ohm R."/>
            <person name="Pangilinan J."/>
            <person name="Pereira M."/>
            <person name="Perotto S."/>
            <person name="Peter M."/>
            <person name="Riley R."/>
            <person name="Sitrit Y."/>
            <person name="Stielow B."/>
            <person name="Szollosi G."/>
            <person name="Zifcakova L."/>
            <person name="Stursova M."/>
            <person name="Spatafora J.W."/>
            <person name="Tedersoo L."/>
            <person name="Vaario L.-M."/>
            <person name="Yamada A."/>
            <person name="Yan M."/>
            <person name="Wang P."/>
            <person name="Xu J."/>
            <person name="Bruns T."/>
            <person name="Baldrian P."/>
            <person name="Vilgalys R."/>
            <person name="Henrissat B."/>
            <person name="Grigoriev I.V."/>
            <person name="Hibbett D."/>
            <person name="Nagy L.G."/>
            <person name="Martin F.M."/>
        </authorList>
    </citation>
    <scope>NUCLEOTIDE SEQUENCE</scope>
    <source>
        <strain evidence="2">Prilba</strain>
    </source>
</reference>
<evidence type="ECO:0000313" key="2">
    <source>
        <dbReference type="EMBL" id="KAF8486985.1"/>
    </source>
</evidence>
<protein>
    <submittedName>
        <fullName evidence="2">Uncharacterized protein</fullName>
    </submittedName>
</protein>
<dbReference type="EMBL" id="WHVB01000001">
    <property type="protein sequence ID" value="KAF8486985.1"/>
    <property type="molecule type" value="Genomic_DNA"/>
</dbReference>
<accession>A0A9P5N5C2</accession>
<gene>
    <name evidence="2" type="ORF">DFH94DRAFT_702207</name>
</gene>
<name>A0A9P5N5C2_9AGAM</name>
<reference evidence="2" key="2">
    <citation type="journal article" date="2020" name="Nat. Commun.">
        <title>Large-scale genome sequencing of mycorrhizal fungi provides insights into the early evolution of symbiotic traits.</title>
        <authorList>
            <person name="Miyauchi S."/>
            <person name="Kiss E."/>
            <person name="Kuo A."/>
            <person name="Drula E."/>
            <person name="Kohler A."/>
            <person name="Sanchez-Garcia M."/>
            <person name="Morin E."/>
            <person name="Andreopoulos B."/>
            <person name="Barry K.W."/>
            <person name="Bonito G."/>
            <person name="Buee M."/>
            <person name="Carver A."/>
            <person name="Chen C."/>
            <person name="Cichocki N."/>
            <person name="Clum A."/>
            <person name="Culley D."/>
            <person name="Crous P.W."/>
            <person name="Fauchery L."/>
            <person name="Girlanda M."/>
            <person name="Hayes R.D."/>
            <person name="Keri Z."/>
            <person name="LaButti K."/>
            <person name="Lipzen A."/>
            <person name="Lombard V."/>
            <person name="Magnuson J."/>
            <person name="Maillard F."/>
            <person name="Murat C."/>
            <person name="Nolan M."/>
            <person name="Ohm R.A."/>
            <person name="Pangilinan J."/>
            <person name="Pereira M.F."/>
            <person name="Perotto S."/>
            <person name="Peter M."/>
            <person name="Pfister S."/>
            <person name="Riley R."/>
            <person name="Sitrit Y."/>
            <person name="Stielow J.B."/>
            <person name="Szollosi G."/>
            <person name="Zifcakova L."/>
            <person name="Stursova M."/>
            <person name="Spatafora J.W."/>
            <person name="Tedersoo L."/>
            <person name="Vaario L.M."/>
            <person name="Yamada A."/>
            <person name="Yan M."/>
            <person name="Wang P."/>
            <person name="Xu J."/>
            <person name="Bruns T."/>
            <person name="Baldrian P."/>
            <person name="Vilgalys R."/>
            <person name="Dunand C."/>
            <person name="Henrissat B."/>
            <person name="Grigoriev I.V."/>
            <person name="Hibbett D."/>
            <person name="Nagy L.G."/>
            <person name="Martin F.M."/>
        </authorList>
    </citation>
    <scope>NUCLEOTIDE SEQUENCE</scope>
    <source>
        <strain evidence="2">Prilba</strain>
    </source>
</reference>
<dbReference type="Proteomes" id="UP000759537">
    <property type="component" value="Unassembled WGS sequence"/>
</dbReference>
<sequence length="235" mass="26100">MSHSHHSQSSSSTSTRAGGRRHRSPRGGHGGKYLPQGRGYRGGLPDGEQPEQLSEAEAAELEELEARYGRRTLGTNADRYEEPEPEIGADGQPIAELEVDLRAFLGRQRMEDPPGLPLVPATVDDDDVDHSLAHITSNPLAARQSRKGKTQYIDWDASLEEMQHEKNAARAQSDLKERLRANAAHQMGKTAIREHTCRQVRVRPLKEAPPLPQDSHLASKSLKVEMEEFLDDLLP</sequence>
<feature type="compositionally biased region" description="Low complexity" evidence="1">
    <location>
        <begin position="7"/>
        <end position="17"/>
    </location>
</feature>
<comment type="caution">
    <text evidence="2">The sequence shown here is derived from an EMBL/GenBank/DDBJ whole genome shotgun (WGS) entry which is preliminary data.</text>
</comment>
<evidence type="ECO:0000256" key="1">
    <source>
        <dbReference type="SAM" id="MobiDB-lite"/>
    </source>
</evidence>